<dbReference type="Proteomes" id="UP000186406">
    <property type="component" value="Unassembled WGS sequence"/>
</dbReference>
<keyword evidence="3 8" id="KW-0808">Transferase</keyword>
<keyword evidence="5" id="KW-0460">Magnesium</keyword>
<evidence type="ECO:0000256" key="4">
    <source>
        <dbReference type="ARBA" id="ARBA00022723"/>
    </source>
</evidence>
<dbReference type="GO" id="GO:0046872">
    <property type="term" value="F:metal ion binding"/>
    <property type="evidence" value="ECO:0007669"/>
    <property type="project" value="UniProtKB-KW"/>
</dbReference>
<sequence length="314" mass="32487">MAQNGKTAQPGPSPTADRAALLDRLAEIADTVERRLAERLSAADIPDRLAAAMRHGTLGGGKRFRPFLVIECARLSGGGAVPPDGAVEAAAAIEALHCYSLIHDDLPAMDDDDLRRGQPTVHRAFDDATAILAGDALLTLAFEILSDPATHPDPAARICLVGILARAGGPAGMVGGQMLDLAAEHAAPNEETVRRIQSMKTGALITAACAMGAVLGGAADADRARLSRFGDVIGLAFQLADDLLDVDAAAEDVGKRTGKDADRGKATLVALHGAAWARSCLADLVAEAEGLLAPFGPAAEMLREAARFVADRRS</sequence>
<evidence type="ECO:0000256" key="2">
    <source>
        <dbReference type="ARBA" id="ARBA00006706"/>
    </source>
</evidence>
<dbReference type="InterPro" id="IPR008949">
    <property type="entry name" value="Isoprenoid_synthase_dom_sf"/>
</dbReference>
<dbReference type="OrthoDB" id="9805316at2"/>
<evidence type="ECO:0000256" key="3">
    <source>
        <dbReference type="ARBA" id="ARBA00022679"/>
    </source>
</evidence>
<dbReference type="InterPro" id="IPR000092">
    <property type="entry name" value="Polyprenyl_synt"/>
</dbReference>
<evidence type="ECO:0000313" key="10">
    <source>
        <dbReference type="Proteomes" id="UP000186406"/>
    </source>
</evidence>
<dbReference type="Gene3D" id="1.10.600.10">
    <property type="entry name" value="Farnesyl Diphosphate Synthase"/>
    <property type="match status" value="1"/>
</dbReference>
<dbReference type="InterPro" id="IPR033749">
    <property type="entry name" value="Polyprenyl_synt_CS"/>
</dbReference>
<dbReference type="PROSITE" id="PS00444">
    <property type="entry name" value="POLYPRENYL_SYNTHASE_2"/>
    <property type="match status" value="1"/>
</dbReference>
<dbReference type="Pfam" id="PF00348">
    <property type="entry name" value="polyprenyl_synt"/>
    <property type="match status" value="1"/>
</dbReference>
<keyword evidence="4" id="KW-0479">Metal-binding</keyword>
<dbReference type="GO" id="GO:0016114">
    <property type="term" value="P:terpenoid biosynthetic process"/>
    <property type="evidence" value="ECO:0007669"/>
    <property type="project" value="UniProtKB-ARBA"/>
</dbReference>
<dbReference type="SFLD" id="SFLDS00005">
    <property type="entry name" value="Isoprenoid_Synthase_Type_I"/>
    <property type="match status" value="1"/>
</dbReference>
<name>A0A1M7ZFD1_9HYPH</name>
<dbReference type="PROSITE" id="PS00723">
    <property type="entry name" value="POLYPRENYL_SYNTHASE_1"/>
    <property type="match status" value="1"/>
</dbReference>
<evidence type="ECO:0000313" key="9">
    <source>
        <dbReference type="EMBL" id="SHO63615.1"/>
    </source>
</evidence>
<dbReference type="AlphaFoldDB" id="A0A1M7ZFD1"/>
<evidence type="ECO:0000256" key="1">
    <source>
        <dbReference type="ARBA" id="ARBA00001946"/>
    </source>
</evidence>
<dbReference type="PANTHER" id="PTHR43281">
    <property type="entry name" value="FARNESYL DIPHOSPHATE SYNTHASE"/>
    <property type="match status" value="1"/>
</dbReference>
<keyword evidence="10" id="KW-1185">Reference proteome</keyword>
<evidence type="ECO:0000256" key="6">
    <source>
        <dbReference type="ARBA" id="ARBA00023229"/>
    </source>
</evidence>
<evidence type="ECO:0000256" key="8">
    <source>
        <dbReference type="RuleBase" id="RU004466"/>
    </source>
</evidence>
<dbReference type="EMBL" id="FRXO01000002">
    <property type="protein sequence ID" value="SHO63615.1"/>
    <property type="molecule type" value="Genomic_DNA"/>
</dbReference>
<dbReference type="SFLD" id="SFLDG01017">
    <property type="entry name" value="Polyprenyl_Transferase_Like"/>
    <property type="match status" value="1"/>
</dbReference>
<dbReference type="SUPFAM" id="SSF48576">
    <property type="entry name" value="Terpenoid synthases"/>
    <property type="match status" value="1"/>
</dbReference>
<dbReference type="GO" id="GO:0005737">
    <property type="term" value="C:cytoplasm"/>
    <property type="evidence" value="ECO:0007669"/>
    <property type="project" value="UniProtKB-ARBA"/>
</dbReference>
<reference evidence="9 10" key="1">
    <citation type="submission" date="2016-12" db="EMBL/GenBank/DDBJ databases">
        <authorList>
            <person name="Song W.-J."/>
            <person name="Kurnit D.M."/>
        </authorList>
    </citation>
    <scope>NUCLEOTIDE SEQUENCE [LARGE SCALE GENOMIC DNA]</scope>
    <source>
        <strain evidence="9 10">DSM 19599</strain>
    </source>
</reference>
<dbReference type="GO" id="GO:0004659">
    <property type="term" value="F:prenyltransferase activity"/>
    <property type="evidence" value="ECO:0007669"/>
    <property type="project" value="InterPro"/>
</dbReference>
<evidence type="ECO:0000256" key="7">
    <source>
        <dbReference type="ARBA" id="ARBA00069024"/>
    </source>
</evidence>
<dbReference type="PANTHER" id="PTHR43281:SF1">
    <property type="entry name" value="FARNESYL DIPHOSPHATE SYNTHASE"/>
    <property type="match status" value="1"/>
</dbReference>
<organism evidence="9 10">
    <name type="scientific">Pseudoxanthobacter soli DSM 19599</name>
    <dbReference type="NCBI Taxonomy" id="1123029"/>
    <lineage>
        <taxon>Bacteria</taxon>
        <taxon>Pseudomonadati</taxon>
        <taxon>Pseudomonadota</taxon>
        <taxon>Alphaproteobacteria</taxon>
        <taxon>Hyphomicrobiales</taxon>
        <taxon>Segnochrobactraceae</taxon>
        <taxon>Pseudoxanthobacter</taxon>
    </lineage>
</organism>
<dbReference type="NCBIfam" id="NF045485">
    <property type="entry name" value="FPPsyn"/>
    <property type="match status" value="1"/>
</dbReference>
<comment type="cofactor">
    <cofactor evidence="1">
        <name>Mg(2+)</name>
        <dbReference type="ChEBI" id="CHEBI:18420"/>
    </cofactor>
</comment>
<keyword evidence="6" id="KW-0414">Isoprene biosynthesis</keyword>
<evidence type="ECO:0000256" key="5">
    <source>
        <dbReference type="ARBA" id="ARBA00022842"/>
    </source>
</evidence>
<protein>
    <recommendedName>
        <fullName evidence="7">Probable farnesyl diphosphate synthase</fullName>
    </recommendedName>
</protein>
<dbReference type="RefSeq" id="WP_073626994.1">
    <property type="nucleotide sequence ID" value="NZ_FRXO01000002.1"/>
</dbReference>
<dbReference type="InterPro" id="IPR053378">
    <property type="entry name" value="Prenyl_diphosphate_synthase"/>
</dbReference>
<gene>
    <name evidence="9" type="ORF">SAMN02745172_01481</name>
</gene>
<dbReference type="STRING" id="1123029.SAMN02745172_01481"/>
<dbReference type="FunFam" id="1.10.600.10:FF:000001">
    <property type="entry name" value="Geranylgeranyl diphosphate synthase"/>
    <property type="match status" value="1"/>
</dbReference>
<proteinExistence type="inferred from homology"/>
<accession>A0A1M7ZFD1</accession>
<dbReference type="CDD" id="cd00685">
    <property type="entry name" value="Trans_IPPS_HT"/>
    <property type="match status" value="1"/>
</dbReference>
<comment type="similarity">
    <text evidence="2 8">Belongs to the FPP/GGPP synthase family.</text>
</comment>